<evidence type="ECO:0000256" key="3">
    <source>
        <dbReference type="ARBA" id="ARBA00023163"/>
    </source>
</evidence>
<evidence type="ECO:0000259" key="5">
    <source>
        <dbReference type="Pfam" id="PF13404"/>
    </source>
</evidence>
<feature type="domain" description="Transcription regulator AsnC/Lrp ligand binding" evidence="4">
    <location>
        <begin position="256"/>
        <end position="312"/>
    </location>
</feature>
<proteinExistence type="predicted"/>
<dbReference type="InterPro" id="IPR019888">
    <property type="entry name" value="Tscrpt_reg_AsnC-like"/>
</dbReference>
<dbReference type="SMART" id="SM00344">
    <property type="entry name" value="HTH_ASNC"/>
    <property type="match status" value="1"/>
</dbReference>
<dbReference type="GO" id="GO:0005829">
    <property type="term" value="C:cytosol"/>
    <property type="evidence" value="ECO:0007669"/>
    <property type="project" value="TreeGrafter"/>
</dbReference>
<dbReference type="GO" id="GO:0043200">
    <property type="term" value="P:response to amino acid"/>
    <property type="evidence" value="ECO:0007669"/>
    <property type="project" value="TreeGrafter"/>
</dbReference>
<keyword evidence="2" id="KW-0238">DNA-binding</keyword>
<feature type="domain" description="Transcription regulator AsnC/Lrp ligand binding" evidence="4">
    <location>
        <begin position="74"/>
        <end position="143"/>
    </location>
</feature>
<dbReference type="InterPro" id="IPR000485">
    <property type="entry name" value="AsnC-type_HTH_dom"/>
</dbReference>
<keyword evidence="1" id="KW-0805">Transcription regulation</keyword>
<evidence type="ECO:0000256" key="2">
    <source>
        <dbReference type="ARBA" id="ARBA00023125"/>
    </source>
</evidence>
<keyword evidence="3" id="KW-0804">Transcription</keyword>
<evidence type="ECO:0000259" key="4">
    <source>
        <dbReference type="Pfam" id="PF01037"/>
    </source>
</evidence>
<dbReference type="SUPFAM" id="SSF54909">
    <property type="entry name" value="Dimeric alpha+beta barrel"/>
    <property type="match status" value="2"/>
</dbReference>
<protein>
    <submittedName>
        <fullName evidence="6">Lrp/AsnC family transcriptional regulator</fullName>
    </submittedName>
</protein>
<dbReference type="SUPFAM" id="SSF46785">
    <property type="entry name" value="Winged helix' DNA-binding domain"/>
    <property type="match status" value="1"/>
</dbReference>
<dbReference type="Pfam" id="PF13404">
    <property type="entry name" value="HTH_AsnC-type"/>
    <property type="match status" value="2"/>
</dbReference>
<accession>A0AA41PWP6</accession>
<organism evidence="6 7">
    <name type="scientific">Yinghuangia soli</name>
    <dbReference type="NCBI Taxonomy" id="2908204"/>
    <lineage>
        <taxon>Bacteria</taxon>
        <taxon>Bacillati</taxon>
        <taxon>Actinomycetota</taxon>
        <taxon>Actinomycetes</taxon>
        <taxon>Kitasatosporales</taxon>
        <taxon>Streptomycetaceae</taxon>
        <taxon>Yinghuangia</taxon>
    </lineage>
</organism>
<keyword evidence="7" id="KW-1185">Reference proteome</keyword>
<dbReference type="AlphaFoldDB" id="A0AA41PWP6"/>
<dbReference type="Pfam" id="PF01037">
    <property type="entry name" value="AsnC_trans_reg"/>
    <property type="match status" value="2"/>
</dbReference>
<dbReference type="Gene3D" id="1.10.10.10">
    <property type="entry name" value="Winged helix-like DNA-binding domain superfamily/Winged helix DNA-binding domain"/>
    <property type="match status" value="2"/>
</dbReference>
<dbReference type="PANTHER" id="PTHR30154:SF34">
    <property type="entry name" value="TRANSCRIPTIONAL REGULATOR AZLB"/>
    <property type="match status" value="1"/>
</dbReference>
<evidence type="ECO:0000313" key="6">
    <source>
        <dbReference type="EMBL" id="MCF2527245.1"/>
    </source>
</evidence>
<name>A0AA41PWP6_9ACTN</name>
<dbReference type="InterPro" id="IPR011008">
    <property type="entry name" value="Dimeric_a/b-barrel"/>
</dbReference>
<sequence>MPDSVADRAPMDELDLAVVQAVERAPRGSWAVIGAAVGADPTTAARRWERLEAAGAAWVTCYPVLLTSLAVAIVEVGCAPGTALTTARTIARDPQAVFVDVVTGTTDVLATVVTDGMASMSAYVLERLGAIPGVTAVHTHPVLTVHSEGTHIGHAALDKAALDRLPVPDHGRITGATDGIDDIDGLDWAICLALSRDGRRPLSALSQDVGFSEATVRRRLAKLTRLHALRMMVEVAAAQTPAPLTAWYTARTPADTLATAAATIAALPNIKAVTSVAGPDNLVFKAVFRDLADIHRFDIDLKRLLPELDATDRKIVLRPIRLMSRLVDPDGYATEVVSIDIRRS</sequence>
<gene>
    <name evidence="6" type="ORF">LZ495_08465</name>
</gene>
<dbReference type="GO" id="GO:0043565">
    <property type="term" value="F:sequence-specific DNA binding"/>
    <property type="evidence" value="ECO:0007669"/>
    <property type="project" value="InterPro"/>
</dbReference>
<dbReference type="RefSeq" id="WP_235051388.1">
    <property type="nucleotide sequence ID" value="NZ_JAKFHA010000003.1"/>
</dbReference>
<feature type="domain" description="HTH asnC-type" evidence="5">
    <location>
        <begin position="183"/>
        <end position="223"/>
    </location>
</feature>
<evidence type="ECO:0000256" key="1">
    <source>
        <dbReference type="ARBA" id="ARBA00023015"/>
    </source>
</evidence>
<dbReference type="EMBL" id="JAKFHA010000003">
    <property type="protein sequence ID" value="MCF2527245.1"/>
    <property type="molecule type" value="Genomic_DNA"/>
</dbReference>
<feature type="domain" description="HTH asnC-type" evidence="5">
    <location>
        <begin position="11"/>
        <end position="52"/>
    </location>
</feature>
<dbReference type="InterPro" id="IPR036390">
    <property type="entry name" value="WH_DNA-bd_sf"/>
</dbReference>
<dbReference type="Gene3D" id="3.30.70.920">
    <property type="match status" value="2"/>
</dbReference>
<evidence type="ECO:0000313" key="7">
    <source>
        <dbReference type="Proteomes" id="UP001165378"/>
    </source>
</evidence>
<dbReference type="InterPro" id="IPR019887">
    <property type="entry name" value="Tscrpt_reg_AsnC/Lrp_C"/>
</dbReference>
<reference evidence="6" key="1">
    <citation type="submission" date="2022-01" db="EMBL/GenBank/DDBJ databases">
        <title>Genome-Based Taxonomic Classification of the Phylum Actinobacteria.</title>
        <authorList>
            <person name="Gao Y."/>
        </authorList>
    </citation>
    <scope>NUCLEOTIDE SEQUENCE</scope>
    <source>
        <strain evidence="6">KLBMP 8922</strain>
    </source>
</reference>
<dbReference type="InterPro" id="IPR036388">
    <property type="entry name" value="WH-like_DNA-bd_sf"/>
</dbReference>
<comment type="caution">
    <text evidence="6">The sequence shown here is derived from an EMBL/GenBank/DDBJ whole genome shotgun (WGS) entry which is preliminary data.</text>
</comment>
<dbReference type="PANTHER" id="PTHR30154">
    <property type="entry name" value="LEUCINE-RESPONSIVE REGULATORY PROTEIN"/>
    <property type="match status" value="1"/>
</dbReference>
<dbReference type="Proteomes" id="UP001165378">
    <property type="component" value="Unassembled WGS sequence"/>
</dbReference>